<evidence type="ECO:0000313" key="10">
    <source>
        <dbReference type="Proteomes" id="UP000053317"/>
    </source>
</evidence>
<dbReference type="GO" id="GO:0016579">
    <property type="term" value="P:protein deubiquitination"/>
    <property type="evidence" value="ECO:0007669"/>
    <property type="project" value="InterPro"/>
</dbReference>
<dbReference type="InterPro" id="IPR001394">
    <property type="entry name" value="Peptidase_C19_UCH"/>
</dbReference>
<reference evidence="9 10" key="1">
    <citation type="submission" date="2015-05" db="EMBL/GenBank/DDBJ databases">
        <title>Distinctive expansion of gene families associated with plant cell wall degradation and secondary metabolism in the genomes of grapevine trunk pathogens.</title>
        <authorList>
            <person name="Lawrence D.P."/>
            <person name="Travadon R."/>
            <person name="Rolshausen P.E."/>
            <person name="Baumgartner K."/>
        </authorList>
    </citation>
    <scope>NUCLEOTIDE SEQUENCE [LARGE SCALE GENOMIC DNA]</scope>
    <source>
        <strain evidence="9">UCRPC4</strain>
    </source>
</reference>
<keyword evidence="3" id="KW-0645">Protease</keyword>
<dbReference type="OrthoDB" id="2420415at2759"/>
<accession>A0A0G2EM44</accession>
<reference evidence="9 10" key="2">
    <citation type="submission" date="2015-05" db="EMBL/GenBank/DDBJ databases">
        <authorList>
            <person name="Morales-Cruz A."/>
            <person name="Amrine K.C."/>
            <person name="Cantu D."/>
        </authorList>
    </citation>
    <scope>NUCLEOTIDE SEQUENCE [LARGE SCALE GENOMIC DNA]</scope>
    <source>
        <strain evidence="9">UCRPC4</strain>
    </source>
</reference>
<dbReference type="PROSITE" id="PS00973">
    <property type="entry name" value="USP_2"/>
    <property type="match status" value="1"/>
</dbReference>
<dbReference type="EMBL" id="LCWF01000069">
    <property type="protein sequence ID" value="KKY23231.1"/>
    <property type="molecule type" value="Genomic_DNA"/>
</dbReference>
<evidence type="ECO:0000256" key="4">
    <source>
        <dbReference type="ARBA" id="ARBA00022786"/>
    </source>
</evidence>
<comment type="catalytic activity">
    <reaction evidence="1">
        <text>Thiol-dependent hydrolysis of ester, thioester, amide, peptide and isopeptide bonds formed by the C-terminal Gly of ubiquitin (a 76-residue protein attached to proteins as an intracellular targeting signal).</text>
        <dbReference type="EC" id="3.4.19.12"/>
    </reaction>
</comment>
<keyword evidence="4" id="KW-0833">Ubl conjugation pathway</keyword>
<dbReference type="AlphaFoldDB" id="A0A0G2EM44"/>
<feature type="compositionally biased region" description="Acidic residues" evidence="7">
    <location>
        <begin position="642"/>
        <end position="656"/>
    </location>
</feature>
<feature type="domain" description="USP" evidence="8">
    <location>
        <begin position="467"/>
        <end position="1086"/>
    </location>
</feature>
<name>A0A0G2EM44_PHACM</name>
<feature type="compositionally biased region" description="Basic and acidic residues" evidence="7">
    <location>
        <begin position="660"/>
        <end position="673"/>
    </location>
</feature>
<organism evidence="9 10">
    <name type="scientific">Phaeomoniella chlamydospora</name>
    <name type="common">Phaeoacremonium chlamydosporum</name>
    <dbReference type="NCBI Taxonomy" id="158046"/>
    <lineage>
        <taxon>Eukaryota</taxon>
        <taxon>Fungi</taxon>
        <taxon>Dikarya</taxon>
        <taxon>Ascomycota</taxon>
        <taxon>Pezizomycotina</taxon>
        <taxon>Eurotiomycetes</taxon>
        <taxon>Chaetothyriomycetidae</taxon>
        <taxon>Phaeomoniellales</taxon>
        <taxon>Phaeomoniellaceae</taxon>
        <taxon>Phaeomoniella</taxon>
    </lineage>
</organism>
<dbReference type="InterPro" id="IPR025305">
    <property type="entry name" value="UCH_repeat_domain"/>
</dbReference>
<dbReference type="InterPro" id="IPR044635">
    <property type="entry name" value="UBP14-like"/>
</dbReference>
<dbReference type="SUPFAM" id="SSF54001">
    <property type="entry name" value="Cysteine proteinases"/>
    <property type="match status" value="1"/>
</dbReference>
<evidence type="ECO:0000313" key="9">
    <source>
        <dbReference type="EMBL" id="KKY23231.1"/>
    </source>
</evidence>
<dbReference type="Proteomes" id="UP000053317">
    <property type="component" value="Unassembled WGS sequence"/>
</dbReference>
<evidence type="ECO:0000256" key="6">
    <source>
        <dbReference type="ARBA" id="ARBA00022807"/>
    </source>
</evidence>
<protein>
    <recommendedName>
        <fullName evidence="2">ubiquitinyl hydrolase 1</fullName>
        <ecNumber evidence="2">3.4.19.12</ecNumber>
    </recommendedName>
</protein>
<keyword evidence="5 9" id="KW-0378">Hydrolase</keyword>
<proteinExistence type="predicted"/>
<dbReference type="Gene3D" id="3.90.70.10">
    <property type="entry name" value="Cysteine proteinases"/>
    <property type="match status" value="2"/>
</dbReference>
<evidence type="ECO:0000256" key="5">
    <source>
        <dbReference type="ARBA" id="ARBA00022801"/>
    </source>
</evidence>
<dbReference type="PANTHER" id="PTHR43982:SF6">
    <property type="entry name" value="UBIQUITIN CARBOXYL-TERMINAL HYDROLASE 2-RELATED"/>
    <property type="match status" value="1"/>
</dbReference>
<dbReference type="InterPro" id="IPR018200">
    <property type="entry name" value="USP_CS"/>
</dbReference>
<gene>
    <name evidence="9" type="ORF">UCRPC4_g02959</name>
</gene>
<evidence type="ECO:0000256" key="2">
    <source>
        <dbReference type="ARBA" id="ARBA00012759"/>
    </source>
</evidence>
<dbReference type="Pfam" id="PF13446">
    <property type="entry name" value="RPT"/>
    <property type="match status" value="4"/>
</dbReference>
<feature type="compositionally biased region" description="Polar residues" evidence="7">
    <location>
        <begin position="622"/>
        <end position="640"/>
    </location>
</feature>
<dbReference type="InterPro" id="IPR038765">
    <property type="entry name" value="Papain-like_cys_pep_sf"/>
</dbReference>
<dbReference type="PROSITE" id="PS00972">
    <property type="entry name" value="USP_1"/>
    <property type="match status" value="1"/>
</dbReference>
<feature type="compositionally biased region" description="Low complexity" evidence="7">
    <location>
        <begin position="1137"/>
        <end position="1165"/>
    </location>
</feature>
<evidence type="ECO:0000256" key="1">
    <source>
        <dbReference type="ARBA" id="ARBA00000707"/>
    </source>
</evidence>
<feature type="compositionally biased region" description="Polar residues" evidence="7">
    <location>
        <begin position="1120"/>
        <end position="1136"/>
    </location>
</feature>
<sequence>MKRPMIKKEIIQQLVDPELLSARQDEAIKTEPQKMEGMVKAEGYEVLSDLRTYIRNAGDRTKTPGNTGGKIQLLNKRFMMRFGYAGMPCRNALEAFGFVLTPGEYWDPPHPNFDDNIPFQDPFNIFLDDVDHELTILMQQHPPRLRPQGTESPPTPALKELSRILGSQNYDRIPYSRTHDMNTMEPWYRGLGVTPDVSDAAILYAYERQCATDPDNAHRYLDYLRSVAHSRQSEPLQVKFVTEESAGKVTATQVFEAYQFFGLDARYPPTDENYIIGVFSSRIADAPIQESDARSCLKTIGTQMNSQRILDVAEESLTTYEQALAFLDVTRDTADDFITASVAVKLGDDLSADERRSMEGKCQKAVKIIADHRHSLALSQWLSTGELGNVEMDIGEAYSLLGIDDRTLDDQMILTTYQLRLEDNKNNTDTYNQALRAIARHKSSIYLEQYLSGNAAATELAPPNWPVGLSNIGNTCYLNSLLQFCFTIKGIRDIVLNFEEYRMDINGESLAYKKVGSRTVSLSEVQRSQHFAEELQKLFQSMITTPRVSITPEERLARLTLIGPSTYEAARRRSTLHGQPPLMTSVGEVAAADPESTIGDISMSGTAAETVKSPVDATLNTAGGFSTHASSEATLTSRQNTPDDEVMTDSGIEEQQEQILNDKENLPPSKTDEVGAATTNQPPEAAPLGEASPSKINTQAGYFEQEQTQTHPHNSLQTVAAQALQAPNRPPPIPPRPKPLERKSTIADLEDITKQQDVTEVMSNVLFQLSCAIKPTAFDKDGEQVDQIKDLFFGKTKTTTLERNRDPIQEIQRFSDIKINVADGPRDIYQALEAAFDVQDVISNGNPALQFSSISQLPPIFQVQVQRTQFDVALKRTYKSINHLELFQTIFLDRFLDDDVDSSLMGRRREAWEWKKELAALEARQEELSETKDHPNASQILSEAHEVLISLQHSQSSKPSSEDDTSSITVLPTTISSLEQLSASASRELAKITSQITDLRQKIQTQYTDLRQYPYSLHSIFVHRGTSSFGHYWIYIYDFVKEIWRKYNDSTVTEVSHDEVFRDLEKPPVGGGSPATSVYLVYVKEDERNQLVEAVRRDSVSEGTDGDQEMKDVTAPAFTNLPTETSISTVEVQDSKTTATTEAAAAAEYPSPSSMSDSPPATTTTIERIGTSSSSSSLPG</sequence>
<dbReference type="GO" id="GO:0004843">
    <property type="term" value="F:cysteine-type deubiquitinase activity"/>
    <property type="evidence" value="ECO:0007669"/>
    <property type="project" value="UniProtKB-EC"/>
</dbReference>
<evidence type="ECO:0000256" key="7">
    <source>
        <dbReference type="SAM" id="MobiDB-lite"/>
    </source>
</evidence>
<keyword evidence="6" id="KW-0788">Thiol protease</keyword>
<dbReference type="InterPro" id="IPR028889">
    <property type="entry name" value="USP"/>
</dbReference>
<dbReference type="EC" id="3.4.19.12" evidence="2"/>
<dbReference type="PANTHER" id="PTHR43982">
    <property type="entry name" value="UBIQUITIN CARBOXYL-TERMINAL HYDROLASE"/>
    <property type="match status" value="1"/>
</dbReference>
<dbReference type="GO" id="GO:0070628">
    <property type="term" value="F:proteasome binding"/>
    <property type="evidence" value="ECO:0007669"/>
    <property type="project" value="TreeGrafter"/>
</dbReference>
<feature type="region of interest" description="Disordered" evidence="7">
    <location>
        <begin position="622"/>
        <end position="694"/>
    </location>
</feature>
<evidence type="ECO:0000256" key="3">
    <source>
        <dbReference type="ARBA" id="ARBA00022670"/>
    </source>
</evidence>
<feature type="region of interest" description="Disordered" evidence="7">
    <location>
        <begin position="1096"/>
        <end position="1180"/>
    </location>
</feature>
<comment type="caution">
    <text evidence="9">The sequence shown here is derived from an EMBL/GenBank/DDBJ whole genome shotgun (WGS) entry which is preliminary data.</text>
</comment>
<dbReference type="GO" id="GO:0043161">
    <property type="term" value="P:proteasome-mediated ubiquitin-dependent protein catabolic process"/>
    <property type="evidence" value="ECO:0007669"/>
    <property type="project" value="InterPro"/>
</dbReference>
<dbReference type="PROSITE" id="PS50235">
    <property type="entry name" value="USP_3"/>
    <property type="match status" value="1"/>
</dbReference>
<evidence type="ECO:0000259" key="8">
    <source>
        <dbReference type="PROSITE" id="PS50235"/>
    </source>
</evidence>
<dbReference type="Pfam" id="PF00443">
    <property type="entry name" value="UCH"/>
    <property type="match status" value="2"/>
</dbReference>
<keyword evidence="10" id="KW-1185">Reference proteome</keyword>
<dbReference type="GO" id="GO:0061136">
    <property type="term" value="P:regulation of proteasomal protein catabolic process"/>
    <property type="evidence" value="ECO:0007669"/>
    <property type="project" value="TreeGrafter"/>
</dbReference>